<protein>
    <submittedName>
        <fullName evidence="1">Uncharacterized protein</fullName>
    </submittedName>
</protein>
<evidence type="ECO:0000313" key="2">
    <source>
        <dbReference type="Proteomes" id="UP000758611"/>
    </source>
</evidence>
<gene>
    <name evidence="1" type="ORF">HXM94_00785</name>
</gene>
<dbReference type="EMBL" id="JABZRE010000001">
    <property type="protein sequence ID" value="MBF1306310.1"/>
    <property type="molecule type" value="Genomic_DNA"/>
</dbReference>
<proteinExistence type="predicted"/>
<organism evidence="1 2">
    <name type="scientific">Parvimonas micra</name>
    <dbReference type="NCBI Taxonomy" id="33033"/>
    <lineage>
        <taxon>Bacteria</taxon>
        <taxon>Bacillati</taxon>
        <taxon>Bacillota</taxon>
        <taxon>Tissierellia</taxon>
        <taxon>Tissierellales</taxon>
        <taxon>Peptoniphilaceae</taxon>
        <taxon>Parvimonas</taxon>
    </lineage>
</organism>
<comment type="caution">
    <text evidence="1">The sequence shown here is derived from an EMBL/GenBank/DDBJ whole genome shotgun (WGS) entry which is preliminary data.</text>
</comment>
<dbReference type="Proteomes" id="UP000758611">
    <property type="component" value="Unassembled WGS sequence"/>
</dbReference>
<sequence>MNLNNIDEFESLILIDGSMVLKSENNVILSTFIWLITQYNNSIYPKNFIRLRISDYLNFDPKVDLLKSLYSFIYERSSLSDSNNSLIEREIAIDFYSYSNEKVSKSSKKIPETITNLFDCLDEKNWSFSSELEKVMMTSAIEKVRQTAIEVEVSFSVISKDKKATYDSRFDSVMKGQSILNWNSETNKVEIIKNKINH</sequence>
<evidence type="ECO:0000313" key="1">
    <source>
        <dbReference type="EMBL" id="MBF1306310.1"/>
    </source>
</evidence>
<name>A0A930DZD4_9FIRM</name>
<accession>A0A930DZD4</accession>
<dbReference type="AlphaFoldDB" id="A0A930DZD4"/>
<dbReference type="RefSeq" id="WP_278476794.1">
    <property type="nucleotide sequence ID" value="NZ_JABZRE010000001.1"/>
</dbReference>
<reference evidence="1" key="1">
    <citation type="submission" date="2020-04" db="EMBL/GenBank/DDBJ databases">
        <title>Deep metagenomics examines the oral microbiome during advanced dental caries in children, revealing novel taxa and co-occurrences with host molecules.</title>
        <authorList>
            <person name="Baker J.L."/>
            <person name="Morton J.T."/>
            <person name="Dinis M."/>
            <person name="Alvarez R."/>
            <person name="Tran N.C."/>
            <person name="Knight R."/>
            <person name="Edlund A."/>
        </authorList>
    </citation>
    <scope>NUCLEOTIDE SEQUENCE</scope>
    <source>
        <strain evidence="1">JCVI_23_bin.11</strain>
    </source>
</reference>